<dbReference type="RefSeq" id="WP_137735117.1">
    <property type="nucleotide sequence ID" value="NZ_BJCL01000016.1"/>
</dbReference>
<organism evidence="3 4">
    <name type="scientific">Pseudaquabacterium pictum</name>
    <dbReference type="NCBI Taxonomy" id="2315236"/>
    <lineage>
        <taxon>Bacteria</taxon>
        <taxon>Pseudomonadati</taxon>
        <taxon>Pseudomonadota</taxon>
        <taxon>Betaproteobacteria</taxon>
        <taxon>Burkholderiales</taxon>
        <taxon>Sphaerotilaceae</taxon>
        <taxon>Pseudaquabacterium</taxon>
    </lineage>
</organism>
<evidence type="ECO:0000313" key="4">
    <source>
        <dbReference type="Proteomes" id="UP000301751"/>
    </source>
</evidence>
<feature type="region of interest" description="Disordered" evidence="1">
    <location>
        <begin position="1"/>
        <end position="21"/>
    </location>
</feature>
<dbReference type="PROSITE" id="PS51332">
    <property type="entry name" value="B12_BINDING"/>
    <property type="match status" value="1"/>
</dbReference>
<evidence type="ECO:0000313" key="3">
    <source>
        <dbReference type="EMBL" id="GCL65401.1"/>
    </source>
</evidence>
<dbReference type="Pfam" id="PF02310">
    <property type="entry name" value="B12-binding"/>
    <property type="match status" value="1"/>
</dbReference>
<gene>
    <name evidence="3" type="ORF">AQPW35_44820</name>
</gene>
<dbReference type="GO" id="GO:0031419">
    <property type="term" value="F:cobalamin binding"/>
    <property type="evidence" value="ECO:0007669"/>
    <property type="project" value="InterPro"/>
</dbReference>
<dbReference type="EMBL" id="BJCL01000016">
    <property type="protein sequence ID" value="GCL65401.1"/>
    <property type="molecule type" value="Genomic_DNA"/>
</dbReference>
<comment type="caution">
    <text evidence="3">The sequence shown here is derived from an EMBL/GenBank/DDBJ whole genome shotgun (WGS) entry which is preliminary data.</text>
</comment>
<accession>A0A480AVH6</accession>
<feature type="domain" description="B12-binding" evidence="2">
    <location>
        <begin position="182"/>
        <end position="310"/>
    </location>
</feature>
<dbReference type="CDD" id="cd02065">
    <property type="entry name" value="B12-binding_like"/>
    <property type="match status" value="1"/>
</dbReference>
<dbReference type="Proteomes" id="UP000301751">
    <property type="component" value="Unassembled WGS sequence"/>
</dbReference>
<dbReference type="Gene3D" id="3.40.50.280">
    <property type="entry name" value="Cobalamin-binding domain"/>
    <property type="match status" value="1"/>
</dbReference>
<evidence type="ECO:0000256" key="1">
    <source>
        <dbReference type="SAM" id="MobiDB-lite"/>
    </source>
</evidence>
<dbReference type="InterPro" id="IPR036724">
    <property type="entry name" value="Cobalamin-bd_sf"/>
</dbReference>
<dbReference type="AlphaFoldDB" id="A0A480AVH6"/>
<keyword evidence="4" id="KW-1185">Reference proteome</keyword>
<dbReference type="GO" id="GO:0046872">
    <property type="term" value="F:metal ion binding"/>
    <property type="evidence" value="ECO:0007669"/>
    <property type="project" value="InterPro"/>
</dbReference>
<dbReference type="OrthoDB" id="8561005at2"/>
<protein>
    <recommendedName>
        <fullName evidence="2">B12-binding domain-containing protein</fullName>
    </recommendedName>
</protein>
<evidence type="ECO:0000259" key="2">
    <source>
        <dbReference type="PROSITE" id="PS51332"/>
    </source>
</evidence>
<dbReference type="InterPro" id="IPR006158">
    <property type="entry name" value="Cobalamin-bd"/>
</dbReference>
<sequence length="311" mass="33573">MSRIQRDNTSASDAPAADWHSAEQPDCWAEMQAVNADDGPNAWARLAAQRPAVEERLSRLVSTIEHDIIPRLVRAHAQAPVAAGSAELNLPTRAEVLAFTQLVMDRDDAGIHGHLAAQRARGVSVESLYVGLLAPAARHLGELWDDDRCHFADVTVGMGRLQQIMRGLSTAFGTEIDPPAGGRRALLMPAPGDQHTFGLSMVAEFFARAGWEVVGVMDPQATGFEDKVKEEWFDLVGISAGSTTRLESMLSCIAKVRRLSHNRSVAVMVGGPLFVTHPELVEQLGADGVVTDGQHAPALAERLLGRRVKGF</sequence>
<dbReference type="SUPFAM" id="SSF52242">
    <property type="entry name" value="Cobalamin (vitamin B12)-binding domain"/>
    <property type="match status" value="1"/>
</dbReference>
<reference evidence="4" key="1">
    <citation type="submission" date="2019-03" db="EMBL/GenBank/DDBJ databases">
        <title>Aquabacterium pictum sp.nov., the first bacteriochlorophyll a-containing freshwater bacterium in the genus Aquabacterium of the class Betaproteobacteria.</title>
        <authorList>
            <person name="Hirose S."/>
            <person name="Tank M."/>
            <person name="Hara E."/>
            <person name="Tamaki H."/>
            <person name="Takaichi S."/>
            <person name="Haruta S."/>
            <person name="Hanada S."/>
        </authorList>
    </citation>
    <scope>NUCLEOTIDE SEQUENCE [LARGE SCALE GENOMIC DNA]</scope>
    <source>
        <strain evidence="4">W35</strain>
    </source>
</reference>
<proteinExistence type="predicted"/>
<name>A0A480AVH6_9BURK</name>